<dbReference type="GO" id="GO:0019888">
    <property type="term" value="F:protein phosphatase regulator activity"/>
    <property type="evidence" value="ECO:0007669"/>
    <property type="project" value="InterPro"/>
</dbReference>
<accession>A0A2T9Z1A0</accession>
<dbReference type="Pfam" id="PF03907">
    <property type="entry name" value="Spo7"/>
    <property type="match status" value="1"/>
</dbReference>
<feature type="compositionally biased region" description="Polar residues" evidence="11">
    <location>
        <begin position="279"/>
        <end position="323"/>
    </location>
</feature>
<evidence type="ECO:0000256" key="6">
    <source>
        <dbReference type="ARBA" id="ARBA00022989"/>
    </source>
</evidence>
<evidence type="ECO:0000256" key="12">
    <source>
        <dbReference type="SAM" id="Phobius"/>
    </source>
</evidence>
<feature type="compositionally biased region" description="Basic residues" evidence="11">
    <location>
        <begin position="247"/>
        <end position="263"/>
    </location>
</feature>
<dbReference type="InterPro" id="IPR005605">
    <property type="entry name" value="Spo7"/>
</dbReference>
<keyword evidence="14" id="KW-1185">Reference proteome</keyword>
<evidence type="ECO:0000256" key="10">
    <source>
        <dbReference type="ARBA" id="ARBA00030458"/>
    </source>
</evidence>
<dbReference type="GO" id="GO:0031965">
    <property type="term" value="C:nuclear membrane"/>
    <property type="evidence" value="ECO:0007669"/>
    <property type="project" value="UniProtKB-SubCell"/>
</dbReference>
<sequence length="424" mass="48384">MSSNTMQIHAGLDNSKTGETFFHGRTVLQSVRAGSAVDPHVYRDWLIFEERLKQNHRRLKKKKRRYMLQLFALIFAVFYSTYLTFFGITNHGYLLKLICGISIYFSYQTCNNRKFVQSVKFQAQCNRVMHQFKMRFDPIPASVENNAAMSPEQSANSLQFAEKYSTSLTKQDPENVDRKNVSNNITNLGNVVEQGQLGKQGSINEKNSQNTVYSFMKEAQIIFFPAIPRNLREGYHQFKLSYFKRKEMSKRRQLNRTSKKRRPSSSFKTEPGNNLVGRTPQNNKSIPNRLQNHNLSDNLNTNRTNPGVDSISSGTKSYTNNTETLEKRKQNVGGSKPNDLSNQQLSDNSANNDTAEKHNTVSEAESIDSKGLMGNKLLLPANIKQRMFNLVMSPADQQSCNSQSDNFNFYTSAFSNSESDNFTQ</sequence>
<dbReference type="Proteomes" id="UP000245699">
    <property type="component" value="Unassembled WGS sequence"/>
</dbReference>
<dbReference type="PANTHER" id="PTHR20996:SF1">
    <property type="entry name" value="NUCLEAR ENVELOPE PHOSPHATASE-REGULATORY SUBUNIT 1"/>
    <property type="match status" value="1"/>
</dbReference>
<evidence type="ECO:0000256" key="3">
    <source>
        <dbReference type="ARBA" id="ARBA00010998"/>
    </source>
</evidence>
<keyword evidence="9" id="KW-0539">Nucleus</keyword>
<evidence type="ECO:0000313" key="13">
    <source>
        <dbReference type="EMBL" id="PVU98339.1"/>
    </source>
</evidence>
<feature type="region of interest" description="Disordered" evidence="11">
    <location>
        <begin position="247"/>
        <end position="367"/>
    </location>
</feature>
<dbReference type="AlphaFoldDB" id="A0A2T9Z1A0"/>
<evidence type="ECO:0000256" key="9">
    <source>
        <dbReference type="ARBA" id="ARBA00023242"/>
    </source>
</evidence>
<dbReference type="STRING" id="61424.A0A2T9Z1A0"/>
<evidence type="ECO:0000256" key="8">
    <source>
        <dbReference type="ARBA" id="ARBA00023136"/>
    </source>
</evidence>
<reference evidence="13 14" key="1">
    <citation type="journal article" date="2018" name="MBio">
        <title>Comparative Genomics Reveals the Core Gene Toolbox for the Fungus-Insect Symbiosis.</title>
        <authorList>
            <person name="Wang Y."/>
            <person name="Stata M."/>
            <person name="Wang W."/>
            <person name="Stajich J.E."/>
            <person name="White M.M."/>
            <person name="Moncalvo J.M."/>
        </authorList>
    </citation>
    <scope>NUCLEOTIDE SEQUENCE [LARGE SCALE GENOMIC DNA]</scope>
    <source>
        <strain evidence="13 14">AUS-77-4</strain>
    </source>
</reference>
<protein>
    <recommendedName>
        <fullName evidence="10">Transmembrane protein 188</fullName>
    </recommendedName>
</protein>
<dbReference type="OrthoDB" id="5599171at2759"/>
<dbReference type="GO" id="GO:0005737">
    <property type="term" value="C:cytoplasm"/>
    <property type="evidence" value="ECO:0007669"/>
    <property type="project" value="UniProtKB-SubCell"/>
</dbReference>
<evidence type="ECO:0000256" key="4">
    <source>
        <dbReference type="ARBA" id="ARBA00022490"/>
    </source>
</evidence>
<evidence type="ECO:0000256" key="1">
    <source>
        <dbReference type="ARBA" id="ARBA00004232"/>
    </source>
</evidence>
<keyword evidence="6 12" id="KW-1133">Transmembrane helix</keyword>
<comment type="similarity">
    <text evidence="3">Belongs to the CNEP1R1 family.</text>
</comment>
<proteinExistence type="inferred from homology"/>
<name>A0A2T9Z1A0_9FUNG</name>
<dbReference type="PANTHER" id="PTHR20996">
    <property type="entry name" value="NUCLEAR ENVELOPE PHOSPHATASE-REGULATORY SUBUNIT 1"/>
    <property type="match status" value="1"/>
</dbReference>
<comment type="caution">
    <text evidence="13">The sequence shown here is derived from an EMBL/GenBank/DDBJ whole genome shotgun (WGS) entry which is preliminary data.</text>
</comment>
<evidence type="ECO:0000256" key="7">
    <source>
        <dbReference type="ARBA" id="ARBA00023098"/>
    </source>
</evidence>
<keyword evidence="4" id="KW-0963">Cytoplasm</keyword>
<keyword evidence="8 12" id="KW-0472">Membrane</keyword>
<dbReference type="InterPro" id="IPR019168">
    <property type="entry name" value="NEP1-R1"/>
</dbReference>
<dbReference type="EMBL" id="MBFT01000083">
    <property type="protein sequence ID" value="PVU98339.1"/>
    <property type="molecule type" value="Genomic_DNA"/>
</dbReference>
<gene>
    <name evidence="13" type="ORF">BB559_001661</name>
</gene>
<evidence type="ECO:0000256" key="11">
    <source>
        <dbReference type="SAM" id="MobiDB-lite"/>
    </source>
</evidence>
<dbReference type="GO" id="GO:0006629">
    <property type="term" value="P:lipid metabolic process"/>
    <property type="evidence" value="ECO:0007669"/>
    <property type="project" value="UniProtKB-KW"/>
</dbReference>
<evidence type="ECO:0000256" key="2">
    <source>
        <dbReference type="ARBA" id="ARBA00004496"/>
    </source>
</evidence>
<dbReference type="GO" id="GO:0071595">
    <property type="term" value="C:Nem1-Spo7 phosphatase complex"/>
    <property type="evidence" value="ECO:0007669"/>
    <property type="project" value="InterPro"/>
</dbReference>
<evidence type="ECO:0000256" key="5">
    <source>
        <dbReference type="ARBA" id="ARBA00022692"/>
    </source>
</evidence>
<organism evidence="13 14">
    <name type="scientific">Furculomyces boomerangus</name>
    <dbReference type="NCBI Taxonomy" id="61424"/>
    <lineage>
        <taxon>Eukaryota</taxon>
        <taxon>Fungi</taxon>
        <taxon>Fungi incertae sedis</taxon>
        <taxon>Zoopagomycota</taxon>
        <taxon>Kickxellomycotina</taxon>
        <taxon>Harpellomycetes</taxon>
        <taxon>Harpellales</taxon>
        <taxon>Harpellaceae</taxon>
        <taxon>Furculomyces</taxon>
    </lineage>
</organism>
<evidence type="ECO:0000313" key="14">
    <source>
        <dbReference type="Proteomes" id="UP000245699"/>
    </source>
</evidence>
<comment type="subcellular location">
    <subcellularLocation>
        <location evidence="2">Cytoplasm</location>
    </subcellularLocation>
    <subcellularLocation>
        <location evidence="1">Nucleus membrane</location>
        <topology evidence="1">Multi-pass membrane protein</topology>
    </subcellularLocation>
</comment>
<feature type="compositionally biased region" description="Polar residues" evidence="11">
    <location>
        <begin position="338"/>
        <end position="353"/>
    </location>
</feature>
<keyword evidence="7" id="KW-0443">Lipid metabolism</keyword>
<feature type="transmembrane region" description="Helical" evidence="12">
    <location>
        <begin position="66"/>
        <end position="85"/>
    </location>
</feature>
<keyword evidence="5 12" id="KW-0812">Transmembrane</keyword>